<protein>
    <submittedName>
        <fullName evidence="1">Uncharacterized protein</fullName>
    </submittedName>
</protein>
<name>A0A450T5V9_9GAMM</name>
<accession>A0A450T5V9</accession>
<dbReference type="AlphaFoldDB" id="A0A450T5V9"/>
<sequence length="74" mass="8402">MTQDESLARTIPGSTKRQTEKNVIFSVRQNKILIELAKITSKDRLREERATIYGSSGKCVLGLINWSMQFPFGI</sequence>
<evidence type="ECO:0000313" key="1">
    <source>
        <dbReference type="EMBL" id="VFJ62210.1"/>
    </source>
</evidence>
<proteinExistence type="predicted"/>
<organism evidence="1">
    <name type="scientific">Candidatus Kentrum sp. DK</name>
    <dbReference type="NCBI Taxonomy" id="2126562"/>
    <lineage>
        <taxon>Bacteria</taxon>
        <taxon>Pseudomonadati</taxon>
        <taxon>Pseudomonadota</taxon>
        <taxon>Gammaproteobacteria</taxon>
        <taxon>Candidatus Kentrum</taxon>
    </lineage>
</organism>
<dbReference type="EMBL" id="CAADEY010000095">
    <property type="protein sequence ID" value="VFJ62210.1"/>
    <property type="molecule type" value="Genomic_DNA"/>
</dbReference>
<gene>
    <name evidence="1" type="ORF">BECKDK2373C_GA0170839_10952</name>
</gene>
<reference evidence="1" key="1">
    <citation type="submission" date="2019-02" db="EMBL/GenBank/DDBJ databases">
        <authorList>
            <person name="Gruber-Vodicka R. H."/>
            <person name="Seah K. B. B."/>
        </authorList>
    </citation>
    <scope>NUCLEOTIDE SEQUENCE</scope>
    <source>
        <strain evidence="1">BECK_DK161</strain>
    </source>
</reference>